<sequence length="471" mass="53237">MGLISWIKGWFNRMLLIDSRIKDEFDVEPISSTAMDKYIKRCMDIYSGMPDWVDPDGHIKTVNVAKSVCSEVARLTTLAIGIKIDGSARAKWLQEQIDAAYSSFRDWTEYGCAAGNMILKPNGEGIDFVMPDRYKIVDMANGAITGIVFIDRQKYEKKWYTRLEYHRFTGTGDNRKYEISNRCFKGESENDNGRAVPIAETPWSGLQEDIVAVNVDKPLFGVFRTPSANNVDIGSPLGLPVFAEATEELRDFDIAYSRNAKEILDSKRLVLLDSDRLLSTPGARLSQKNADALSRDMGLPDYIKTVEGDGNSEIYHEINPSLNTEMRKSGMDFLLSQIGYKCGFSNGYFVFNEKSGMVTATQVESDDRRTIQLIKDMRDKLQACLDGVIYALDKFADAYNLAPAGTYKATYDFGDITYNREEDRARWYSYAQSNKVPFWYYLVKFEGLSEEEAKALIEEATPADPMFGGEE</sequence>
<dbReference type="EMBL" id="BK015386">
    <property type="protein sequence ID" value="DAE04332.1"/>
    <property type="molecule type" value="Genomic_DNA"/>
</dbReference>
<name>A0A8S5PDN5_9CAUD</name>
<organism evidence="1">
    <name type="scientific">Siphoviridae sp. ctc6d98</name>
    <dbReference type="NCBI Taxonomy" id="2825569"/>
    <lineage>
        <taxon>Viruses</taxon>
        <taxon>Duplodnaviria</taxon>
        <taxon>Heunggongvirae</taxon>
        <taxon>Uroviricota</taxon>
        <taxon>Caudoviricetes</taxon>
    </lineage>
</organism>
<evidence type="ECO:0000313" key="1">
    <source>
        <dbReference type="EMBL" id="DAE04332.1"/>
    </source>
</evidence>
<accession>A0A8S5PDN5</accession>
<proteinExistence type="predicted"/>
<protein>
    <submittedName>
        <fullName evidence="1">Portal protein</fullName>
    </submittedName>
</protein>
<reference evidence="1" key="1">
    <citation type="journal article" date="2021" name="Proc. Natl. Acad. Sci. U.S.A.">
        <title>A Catalog of Tens of Thousands of Viruses from Human Metagenomes Reveals Hidden Associations with Chronic Diseases.</title>
        <authorList>
            <person name="Tisza M.J."/>
            <person name="Buck C.B."/>
        </authorList>
    </citation>
    <scope>NUCLEOTIDE SEQUENCE</scope>
    <source>
        <strain evidence="1">Ctc6d98</strain>
    </source>
</reference>